<dbReference type="EMBL" id="MHRK01000047">
    <property type="protein sequence ID" value="OHA22798.1"/>
    <property type="molecule type" value="Genomic_DNA"/>
</dbReference>
<name>A0A1G2MFY7_9BACT</name>
<comment type="caution">
    <text evidence="2">The sequence shown here is derived from an EMBL/GenBank/DDBJ whole genome shotgun (WGS) entry which is preliminary data.</text>
</comment>
<evidence type="ECO:0000313" key="3">
    <source>
        <dbReference type="Proteomes" id="UP000177130"/>
    </source>
</evidence>
<evidence type="ECO:0000313" key="2">
    <source>
        <dbReference type="EMBL" id="OHA22798.1"/>
    </source>
</evidence>
<accession>A0A1G2MFY7</accession>
<evidence type="ECO:0000256" key="1">
    <source>
        <dbReference type="SAM" id="Phobius"/>
    </source>
</evidence>
<sequence>MLSIETRAKAFRAGNVKSQKYWLRGIILGVTISIILDLWLMAQPSCVGLAENGYSPCPKGFGIILTNLKNDYVVYLSILFSVSLVALFIGWSIKKIKTRHSST</sequence>
<proteinExistence type="predicted"/>
<organism evidence="2 3">
    <name type="scientific">Candidatus Taylorbacteria bacterium RIFCSPHIGHO2_02_FULL_43_32b</name>
    <dbReference type="NCBI Taxonomy" id="1802306"/>
    <lineage>
        <taxon>Bacteria</taxon>
        <taxon>Candidatus Tayloriibacteriota</taxon>
    </lineage>
</organism>
<dbReference type="AlphaFoldDB" id="A0A1G2MFY7"/>
<keyword evidence="1" id="KW-0812">Transmembrane</keyword>
<feature type="transmembrane region" description="Helical" evidence="1">
    <location>
        <begin position="72"/>
        <end position="93"/>
    </location>
</feature>
<keyword evidence="1" id="KW-1133">Transmembrane helix</keyword>
<protein>
    <submittedName>
        <fullName evidence="2">Uncharacterized protein</fullName>
    </submittedName>
</protein>
<dbReference type="STRING" id="1802306.A3C72_02695"/>
<dbReference type="Proteomes" id="UP000177130">
    <property type="component" value="Unassembled WGS sequence"/>
</dbReference>
<keyword evidence="1" id="KW-0472">Membrane</keyword>
<gene>
    <name evidence="2" type="ORF">A3C72_02695</name>
</gene>
<feature type="transmembrane region" description="Helical" evidence="1">
    <location>
        <begin position="21"/>
        <end position="42"/>
    </location>
</feature>
<reference evidence="2 3" key="1">
    <citation type="journal article" date="2016" name="Nat. Commun.">
        <title>Thousands of microbial genomes shed light on interconnected biogeochemical processes in an aquifer system.</title>
        <authorList>
            <person name="Anantharaman K."/>
            <person name="Brown C.T."/>
            <person name="Hug L.A."/>
            <person name="Sharon I."/>
            <person name="Castelle C.J."/>
            <person name="Probst A.J."/>
            <person name="Thomas B.C."/>
            <person name="Singh A."/>
            <person name="Wilkins M.J."/>
            <person name="Karaoz U."/>
            <person name="Brodie E.L."/>
            <person name="Williams K.H."/>
            <person name="Hubbard S.S."/>
            <person name="Banfield J.F."/>
        </authorList>
    </citation>
    <scope>NUCLEOTIDE SEQUENCE [LARGE SCALE GENOMIC DNA]</scope>
</reference>